<evidence type="ECO:0000256" key="8">
    <source>
        <dbReference type="SAM" id="Phobius"/>
    </source>
</evidence>
<sequence>MSTRSQFITLLAICTVMFWWRLGHLPLIDPDEPFYAETTKEMVQGNEWLTPTIFGERQFEKPIFFYWQSMIAMKIFGDNPFACRAPSAAAATLLVFLTWWFGRRMFSPRAGFCAAVVLATGVEYVLMSRLMLTDICLALCISASVFCFWLATEEEDKRDRWMILHFVASAFAMLTKGPIGLLVPTIGSIGYIWLTGKRSPWRGKGLWIGILAWLAIAGPWYAVMFQKYGMEYWHRFFVHENWERLTSAEHKHSNHWYYYLMILTAGSLPWIPLLIAAVVRAVKGLKTDNRMLFMACWFVPNLIFFTICNSKLPTYTFFFFVTIALLMGHTMDQWISNGFRSKGERVLASSLAVLQTVLVLGAAAVVSLILPPKESNVFIKDLVPVIYTLAAFISVPMVLLLMRRTVAWAGATVLVTAVIVIVMQYGVDDKIPIYTSTRDIAAEAVKVRQPGEPLVTSSFIARAVTYYTGKMPEGVLFFPSGPEHLQPYFTPHPPLKMVRGADALSELASKQHSVLCILLSHDLAHLEVPASPLHGRIEKLHTQGSRNLVRIKGGI</sequence>
<feature type="transmembrane region" description="Helical" evidence="8">
    <location>
        <begin position="163"/>
        <end position="194"/>
    </location>
</feature>
<evidence type="ECO:0000259" key="9">
    <source>
        <dbReference type="Pfam" id="PF13231"/>
    </source>
</evidence>
<comment type="subcellular location">
    <subcellularLocation>
        <location evidence="1">Cell membrane</location>
        <topology evidence="1">Multi-pass membrane protein</topology>
    </subcellularLocation>
</comment>
<keyword evidence="2" id="KW-1003">Cell membrane</keyword>
<evidence type="ECO:0000256" key="3">
    <source>
        <dbReference type="ARBA" id="ARBA00022676"/>
    </source>
</evidence>
<dbReference type="PANTHER" id="PTHR33908">
    <property type="entry name" value="MANNOSYLTRANSFERASE YKCB-RELATED"/>
    <property type="match status" value="1"/>
</dbReference>
<keyword evidence="3 10" id="KW-0328">Glycosyltransferase</keyword>
<proteinExistence type="predicted"/>
<reference evidence="11" key="1">
    <citation type="journal article" date="2019" name="Int. J. Syst. Evol. Microbiol.">
        <title>The Global Catalogue of Microorganisms (GCM) 10K type strain sequencing project: providing services to taxonomists for standard genome sequencing and annotation.</title>
        <authorList>
            <consortium name="The Broad Institute Genomics Platform"/>
            <consortium name="The Broad Institute Genome Sequencing Center for Infectious Disease"/>
            <person name="Wu L."/>
            <person name="Ma J."/>
        </authorList>
    </citation>
    <scope>NUCLEOTIDE SEQUENCE [LARGE SCALE GENOMIC DNA]</scope>
    <source>
        <strain evidence="11">CGMCC 4.1469</strain>
    </source>
</reference>
<evidence type="ECO:0000256" key="2">
    <source>
        <dbReference type="ARBA" id="ARBA00022475"/>
    </source>
</evidence>
<protein>
    <submittedName>
        <fullName evidence="10">ArnT family glycosyltransferase</fullName>
        <ecNumber evidence="10">2.4.-.-</ecNumber>
    </submittedName>
</protein>
<keyword evidence="4 10" id="KW-0808">Transferase</keyword>
<evidence type="ECO:0000256" key="5">
    <source>
        <dbReference type="ARBA" id="ARBA00022692"/>
    </source>
</evidence>
<name>A0ABW0KPZ8_9BACT</name>
<evidence type="ECO:0000313" key="10">
    <source>
        <dbReference type="EMBL" id="MFC5455484.1"/>
    </source>
</evidence>
<feature type="transmembrane region" description="Helical" evidence="8">
    <location>
        <begin position="132"/>
        <end position="151"/>
    </location>
</feature>
<dbReference type="PANTHER" id="PTHR33908:SF3">
    <property type="entry name" value="UNDECAPRENYL PHOSPHATE-ALPHA-4-AMINO-4-DEOXY-L-ARABINOSE ARABINOSYL TRANSFERASE"/>
    <property type="match status" value="1"/>
</dbReference>
<keyword evidence="6 8" id="KW-1133">Transmembrane helix</keyword>
<keyword evidence="5 8" id="KW-0812">Transmembrane</keyword>
<feature type="transmembrane region" description="Helical" evidence="8">
    <location>
        <begin position="408"/>
        <end position="427"/>
    </location>
</feature>
<dbReference type="RefSeq" id="WP_377166615.1">
    <property type="nucleotide sequence ID" value="NZ_JBHSMQ010000004.1"/>
</dbReference>
<feature type="transmembrane region" description="Helical" evidence="8">
    <location>
        <begin position="291"/>
        <end position="308"/>
    </location>
</feature>
<dbReference type="InterPro" id="IPR038731">
    <property type="entry name" value="RgtA/B/C-like"/>
</dbReference>
<feature type="transmembrane region" description="Helical" evidence="8">
    <location>
        <begin position="106"/>
        <end position="125"/>
    </location>
</feature>
<organism evidence="10 11">
    <name type="scientific">Prosthecobacter fluviatilis</name>
    <dbReference type="NCBI Taxonomy" id="445931"/>
    <lineage>
        <taxon>Bacteria</taxon>
        <taxon>Pseudomonadati</taxon>
        <taxon>Verrucomicrobiota</taxon>
        <taxon>Verrucomicrobiia</taxon>
        <taxon>Verrucomicrobiales</taxon>
        <taxon>Verrucomicrobiaceae</taxon>
        <taxon>Prosthecobacter</taxon>
    </lineage>
</organism>
<evidence type="ECO:0000256" key="1">
    <source>
        <dbReference type="ARBA" id="ARBA00004651"/>
    </source>
</evidence>
<dbReference type="Pfam" id="PF13231">
    <property type="entry name" value="PMT_2"/>
    <property type="match status" value="1"/>
</dbReference>
<dbReference type="EMBL" id="JBHSMQ010000004">
    <property type="protein sequence ID" value="MFC5455484.1"/>
    <property type="molecule type" value="Genomic_DNA"/>
</dbReference>
<dbReference type="InterPro" id="IPR050297">
    <property type="entry name" value="LipidA_mod_glycosyltrf_83"/>
</dbReference>
<keyword evidence="11" id="KW-1185">Reference proteome</keyword>
<dbReference type="EC" id="2.4.-.-" evidence="10"/>
<feature type="transmembrane region" description="Helical" evidence="8">
    <location>
        <begin position="206"/>
        <end position="223"/>
    </location>
</feature>
<dbReference type="GO" id="GO:0016757">
    <property type="term" value="F:glycosyltransferase activity"/>
    <property type="evidence" value="ECO:0007669"/>
    <property type="project" value="UniProtKB-KW"/>
</dbReference>
<evidence type="ECO:0000256" key="4">
    <source>
        <dbReference type="ARBA" id="ARBA00022679"/>
    </source>
</evidence>
<feature type="transmembrane region" description="Helical" evidence="8">
    <location>
        <begin position="382"/>
        <end position="401"/>
    </location>
</feature>
<feature type="transmembrane region" description="Helical" evidence="8">
    <location>
        <begin position="256"/>
        <end position="279"/>
    </location>
</feature>
<evidence type="ECO:0000256" key="6">
    <source>
        <dbReference type="ARBA" id="ARBA00022989"/>
    </source>
</evidence>
<feature type="domain" description="Glycosyltransferase RgtA/B/C/D-like" evidence="9">
    <location>
        <begin position="61"/>
        <end position="220"/>
    </location>
</feature>
<dbReference type="Proteomes" id="UP001596052">
    <property type="component" value="Unassembled WGS sequence"/>
</dbReference>
<feature type="transmembrane region" description="Helical" evidence="8">
    <location>
        <begin position="347"/>
        <end position="370"/>
    </location>
</feature>
<feature type="transmembrane region" description="Helical" evidence="8">
    <location>
        <begin position="81"/>
        <end position="100"/>
    </location>
</feature>
<evidence type="ECO:0000256" key="7">
    <source>
        <dbReference type="ARBA" id="ARBA00023136"/>
    </source>
</evidence>
<keyword evidence="7 8" id="KW-0472">Membrane</keyword>
<gene>
    <name evidence="10" type="ORF">ACFQDI_11500</name>
</gene>
<feature type="transmembrane region" description="Helical" evidence="8">
    <location>
        <begin position="314"/>
        <end position="335"/>
    </location>
</feature>
<evidence type="ECO:0000313" key="11">
    <source>
        <dbReference type="Proteomes" id="UP001596052"/>
    </source>
</evidence>
<accession>A0ABW0KPZ8</accession>
<comment type="caution">
    <text evidence="10">The sequence shown here is derived from an EMBL/GenBank/DDBJ whole genome shotgun (WGS) entry which is preliminary data.</text>
</comment>